<dbReference type="eggNOG" id="ENOG5032ACV">
    <property type="taxonomic scope" value="Bacteria"/>
</dbReference>
<evidence type="ECO:0000313" key="2">
    <source>
        <dbReference type="EMBL" id="AAV93888.1"/>
    </source>
</evidence>
<organism evidence="2 3">
    <name type="scientific">Ruegeria pomeroyi (strain ATCC 700808 / DSM 15171 / DSS-3)</name>
    <name type="common">Silicibacter pomeroyi</name>
    <dbReference type="NCBI Taxonomy" id="246200"/>
    <lineage>
        <taxon>Bacteria</taxon>
        <taxon>Pseudomonadati</taxon>
        <taxon>Pseudomonadota</taxon>
        <taxon>Alphaproteobacteria</taxon>
        <taxon>Rhodobacterales</taxon>
        <taxon>Roseobacteraceae</taxon>
        <taxon>Ruegeria</taxon>
    </lineage>
</organism>
<keyword evidence="1" id="KW-0472">Membrane</keyword>
<keyword evidence="3" id="KW-1185">Reference proteome</keyword>
<dbReference type="PaxDb" id="246200-SPO0573"/>
<gene>
    <name evidence="2" type="ordered locus">SPO0573</name>
</gene>
<evidence type="ECO:0008006" key="4">
    <source>
        <dbReference type="Google" id="ProtNLM"/>
    </source>
</evidence>
<name>Q5LVX2_RUEPO</name>
<evidence type="ECO:0000256" key="1">
    <source>
        <dbReference type="SAM" id="Phobius"/>
    </source>
</evidence>
<dbReference type="Proteomes" id="UP000001023">
    <property type="component" value="Chromosome"/>
</dbReference>
<sequence>MFLPVTIGSLLLVLGLFQIKHMFADFFLQTPRMLSGRCQYWHLGRAQHAGVHAVGSVLLFLVVGAPVVFALVIAVVEWVVHFNIDYGKASYSDRKALQPNQAKYWHAMGFDQFLHQLTYLAMAWAWVEFAH</sequence>
<evidence type="ECO:0000313" key="3">
    <source>
        <dbReference type="Proteomes" id="UP000001023"/>
    </source>
</evidence>
<keyword evidence="1" id="KW-1133">Transmembrane helix</keyword>
<dbReference type="Pfam" id="PF11750">
    <property type="entry name" value="DUF3307"/>
    <property type="match status" value="1"/>
</dbReference>
<protein>
    <recommendedName>
        <fullName evidence="4">DUF3307 domain-containing protein</fullName>
    </recommendedName>
</protein>
<dbReference type="RefSeq" id="WP_011046329.1">
    <property type="nucleotide sequence ID" value="NC_003911.12"/>
</dbReference>
<dbReference type="InterPro" id="IPR021737">
    <property type="entry name" value="Phage_phiKZ_Orf197"/>
</dbReference>
<dbReference type="AlphaFoldDB" id="Q5LVX2"/>
<dbReference type="KEGG" id="sil:SPO0573"/>
<proteinExistence type="predicted"/>
<reference evidence="2 3" key="2">
    <citation type="journal article" date="2014" name="Stand. Genomic Sci.">
        <title>An updated genome annotation for the model marine bacterium Ruegeria pomeroyi DSS-3.</title>
        <authorList>
            <person name="Rivers A.R."/>
            <person name="Smith C.B."/>
            <person name="Moran M.A."/>
        </authorList>
    </citation>
    <scope>GENOME REANNOTATION</scope>
    <source>
        <strain evidence="3">ATCC 700808 / DSM 15171 / DSS-3</strain>
    </source>
</reference>
<feature type="transmembrane region" description="Helical" evidence="1">
    <location>
        <begin position="49"/>
        <end position="76"/>
    </location>
</feature>
<accession>Q5LVX2</accession>
<dbReference type="HOGENOM" id="CLU_136222_1_0_5"/>
<reference evidence="2 3" key="1">
    <citation type="journal article" date="2004" name="Nature">
        <title>Genome sequence of Silicibacter pomeroyi reveals adaptations to the marine environment.</title>
        <authorList>
            <person name="Moran M.A."/>
            <person name="Buchan A."/>
            <person name="Gonzalez J.M."/>
            <person name="Heidelberg J.F."/>
            <person name="Whitman W.B."/>
            <person name="Kiene R.P."/>
            <person name="Henriksen J.R."/>
            <person name="King G.M."/>
            <person name="Belas R."/>
            <person name="Fuqua C."/>
            <person name="Brinkac L."/>
            <person name="Lewis M."/>
            <person name="Johri S."/>
            <person name="Weaver B."/>
            <person name="Pai G."/>
            <person name="Eisen J.A."/>
            <person name="Rahe E."/>
            <person name="Sheldon W.M."/>
            <person name="Ye W."/>
            <person name="Miller T.R."/>
            <person name="Carlton J."/>
            <person name="Rasko D.A."/>
            <person name="Paulsen I.T."/>
            <person name="Ren Q."/>
            <person name="Daugherty S.C."/>
            <person name="Deboy R.T."/>
            <person name="Dodson R.J."/>
            <person name="Durkin A.S."/>
            <person name="Madupu R."/>
            <person name="Nelson W.C."/>
            <person name="Sullivan S.A."/>
            <person name="Rosovitz M.J."/>
            <person name="Haft D.H."/>
            <person name="Selengut J."/>
            <person name="Ward N."/>
        </authorList>
    </citation>
    <scope>NUCLEOTIDE SEQUENCE [LARGE SCALE GENOMIC DNA]</scope>
    <source>
        <strain evidence="3">ATCC 700808 / DSM 15171 / DSS-3</strain>
    </source>
</reference>
<dbReference type="EMBL" id="CP000031">
    <property type="protein sequence ID" value="AAV93888.1"/>
    <property type="molecule type" value="Genomic_DNA"/>
</dbReference>
<keyword evidence="1" id="KW-0812">Transmembrane</keyword>
<feature type="transmembrane region" description="Helical" evidence="1">
    <location>
        <begin position="6"/>
        <end position="28"/>
    </location>
</feature>